<evidence type="ECO:0000313" key="3">
    <source>
        <dbReference type="EMBL" id="MFD0963196.1"/>
    </source>
</evidence>
<evidence type="ECO:0000313" key="4">
    <source>
        <dbReference type="Proteomes" id="UP001596997"/>
    </source>
</evidence>
<dbReference type="EMBL" id="JBHTJM010000005">
    <property type="protein sequence ID" value="MFD0963196.1"/>
    <property type="molecule type" value="Genomic_DNA"/>
</dbReference>
<gene>
    <name evidence="3" type="ORF">ACFQ1O_04150</name>
</gene>
<dbReference type="Proteomes" id="UP001596997">
    <property type="component" value="Unassembled WGS sequence"/>
</dbReference>
<dbReference type="Pfam" id="PF19351">
    <property type="entry name" value="DUF5929"/>
    <property type="match status" value="1"/>
</dbReference>
<organism evidence="3 4">
    <name type="scientific">Pseudofulvibacter geojedonensis</name>
    <dbReference type="NCBI Taxonomy" id="1123758"/>
    <lineage>
        <taxon>Bacteria</taxon>
        <taxon>Pseudomonadati</taxon>
        <taxon>Bacteroidota</taxon>
        <taxon>Flavobacteriia</taxon>
        <taxon>Flavobacteriales</taxon>
        <taxon>Flavobacteriaceae</taxon>
        <taxon>Pseudofulvibacter</taxon>
    </lineage>
</organism>
<proteinExistence type="predicted"/>
<protein>
    <submittedName>
        <fullName evidence="3">ATP-binding protein</fullName>
    </submittedName>
</protein>
<dbReference type="InterPro" id="IPR045973">
    <property type="entry name" value="DUF5929"/>
</dbReference>
<keyword evidence="3" id="KW-0547">Nucleotide-binding</keyword>
<evidence type="ECO:0000259" key="1">
    <source>
        <dbReference type="Pfam" id="PF04326"/>
    </source>
</evidence>
<keyword evidence="4" id="KW-1185">Reference proteome</keyword>
<evidence type="ECO:0000259" key="2">
    <source>
        <dbReference type="Pfam" id="PF19351"/>
    </source>
</evidence>
<sequence>MINKRLLIKKLLTYNDENSFYDKKRQLNLHSKEGKAKFLKHICALSNANPANNSYIVVGVEDGDNKLTGVDFFDDSKIQNLINAYLRNPPSILYENIPFPSLPKNKVLGLVTVKAKTSWQKSFFKKSILKYYSGYIYKRIGSNSSLMEEDFDLEDRNSTIVFEIEKSAKNNIEHTLDSVISFREKHQNRDTHYKVFKEQFVVCWSGRKKETSEGIFYSRVDIEMVTEQVKLFYSALDEVAIHYNENSFIIVEYVTLGINNNLKRYPLEKRIIHFSENGNYNIANELIFEPPQYDKKALHHIYNANAALINKLKNKLSLTENEKIDVLNLPSTSLILKLNDFTDAKQKLIEAKTYIKRYSEELYQEYKEVIRILRKIKYH</sequence>
<dbReference type="InterPro" id="IPR038461">
    <property type="entry name" value="Schlafen_AlbA_2_dom_sf"/>
</dbReference>
<name>A0ABW3I040_9FLAO</name>
<dbReference type="GO" id="GO:0005524">
    <property type="term" value="F:ATP binding"/>
    <property type="evidence" value="ECO:0007669"/>
    <property type="project" value="UniProtKB-KW"/>
</dbReference>
<keyword evidence="3" id="KW-0067">ATP-binding</keyword>
<feature type="domain" description="Schlafen AlbA-2" evidence="1">
    <location>
        <begin position="17"/>
        <end position="147"/>
    </location>
</feature>
<dbReference type="RefSeq" id="WP_377713658.1">
    <property type="nucleotide sequence ID" value="NZ_JBHTJM010000005.1"/>
</dbReference>
<dbReference type="InterPro" id="IPR007421">
    <property type="entry name" value="Schlafen_AlbA_2_dom"/>
</dbReference>
<comment type="caution">
    <text evidence="3">The sequence shown here is derived from an EMBL/GenBank/DDBJ whole genome shotgun (WGS) entry which is preliminary data.</text>
</comment>
<accession>A0ABW3I040</accession>
<feature type="domain" description="DUF5929" evidence="2">
    <location>
        <begin position="160"/>
        <end position="379"/>
    </location>
</feature>
<dbReference type="Gene3D" id="3.30.950.30">
    <property type="entry name" value="Schlafen, AAA domain"/>
    <property type="match status" value="1"/>
</dbReference>
<reference evidence="4" key="1">
    <citation type="journal article" date="2019" name="Int. J. Syst. Evol. Microbiol.">
        <title>The Global Catalogue of Microorganisms (GCM) 10K type strain sequencing project: providing services to taxonomists for standard genome sequencing and annotation.</title>
        <authorList>
            <consortium name="The Broad Institute Genomics Platform"/>
            <consortium name="The Broad Institute Genome Sequencing Center for Infectious Disease"/>
            <person name="Wu L."/>
            <person name="Ma J."/>
        </authorList>
    </citation>
    <scope>NUCLEOTIDE SEQUENCE [LARGE SCALE GENOMIC DNA]</scope>
    <source>
        <strain evidence="4">CCUG 62114</strain>
    </source>
</reference>
<dbReference type="Pfam" id="PF04326">
    <property type="entry name" value="SLFN_AlbA_2"/>
    <property type="match status" value="1"/>
</dbReference>